<name>A0A2P5BMX1_PARAD</name>
<keyword evidence="2" id="KW-1185">Reference proteome</keyword>
<dbReference type="OrthoDB" id="10309441at2759"/>
<organism evidence="1 2">
    <name type="scientific">Parasponia andersonii</name>
    <name type="common">Sponia andersonii</name>
    <dbReference type="NCBI Taxonomy" id="3476"/>
    <lineage>
        <taxon>Eukaryota</taxon>
        <taxon>Viridiplantae</taxon>
        <taxon>Streptophyta</taxon>
        <taxon>Embryophyta</taxon>
        <taxon>Tracheophyta</taxon>
        <taxon>Spermatophyta</taxon>
        <taxon>Magnoliopsida</taxon>
        <taxon>eudicotyledons</taxon>
        <taxon>Gunneridae</taxon>
        <taxon>Pentapetalae</taxon>
        <taxon>rosids</taxon>
        <taxon>fabids</taxon>
        <taxon>Rosales</taxon>
        <taxon>Cannabaceae</taxon>
        <taxon>Parasponia</taxon>
    </lineage>
</organism>
<protein>
    <submittedName>
        <fullName evidence="1">Uncharacterized protein</fullName>
    </submittedName>
</protein>
<sequence length="110" mass="13028">MRNSSWDTFPKTEWVTPDEICTFTVWIVESVEEKWSRRTQNVLNVLLKSIDFFARWIFSDLQFKNKYIRIQTQQLRTDVIDFHVSLPKAKPILSQLLTTLIDLTHGTIKA</sequence>
<dbReference type="Proteomes" id="UP000237105">
    <property type="component" value="Unassembled WGS sequence"/>
</dbReference>
<evidence type="ECO:0000313" key="2">
    <source>
        <dbReference type="Proteomes" id="UP000237105"/>
    </source>
</evidence>
<evidence type="ECO:0000313" key="1">
    <source>
        <dbReference type="EMBL" id="PON50152.1"/>
    </source>
</evidence>
<reference evidence="2" key="1">
    <citation type="submission" date="2016-06" db="EMBL/GenBank/DDBJ databases">
        <title>Parallel loss of symbiosis genes in relatives of nitrogen-fixing non-legume Parasponia.</title>
        <authorList>
            <person name="Van Velzen R."/>
            <person name="Holmer R."/>
            <person name="Bu F."/>
            <person name="Rutten L."/>
            <person name="Van Zeijl A."/>
            <person name="Liu W."/>
            <person name="Santuari L."/>
            <person name="Cao Q."/>
            <person name="Sharma T."/>
            <person name="Shen D."/>
            <person name="Roswanjaya Y."/>
            <person name="Wardhani T."/>
            <person name="Kalhor M.S."/>
            <person name="Jansen J."/>
            <person name="Van den Hoogen J."/>
            <person name="Gungor B."/>
            <person name="Hartog M."/>
            <person name="Hontelez J."/>
            <person name="Verver J."/>
            <person name="Yang W.-C."/>
            <person name="Schijlen E."/>
            <person name="Repin R."/>
            <person name="Schilthuizen M."/>
            <person name="Schranz E."/>
            <person name="Heidstra R."/>
            <person name="Miyata K."/>
            <person name="Fedorova E."/>
            <person name="Kohlen W."/>
            <person name="Bisseling T."/>
            <person name="Smit S."/>
            <person name="Geurts R."/>
        </authorList>
    </citation>
    <scope>NUCLEOTIDE SEQUENCE [LARGE SCALE GENOMIC DNA]</scope>
    <source>
        <strain evidence="2">cv. WU1-14</strain>
    </source>
</reference>
<proteinExistence type="predicted"/>
<gene>
    <name evidence="1" type="ORF">PanWU01x14_224650</name>
</gene>
<accession>A0A2P5BMX1</accession>
<dbReference type="AlphaFoldDB" id="A0A2P5BMX1"/>
<comment type="caution">
    <text evidence="1">The sequence shown here is derived from an EMBL/GenBank/DDBJ whole genome shotgun (WGS) entry which is preliminary data.</text>
</comment>
<dbReference type="EMBL" id="JXTB01000249">
    <property type="protein sequence ID" value="PON50152.1"/>
    <property type="molecule type" value="Genomic_DNA"/>
</dbReference>